<name>A0A4Y3TKL2_9PROT</name>
<comment type="caution">
    <text evidence="2">The sequence shown here is derived from an EMBL/GenBank/DDBJ whole genome shotgun (WGS) entry which is preliminary data.</text>
</comment>
<dbReference type="AlphaFoldDB" id="A0A4Y3TKL2"/>
<evidence type="ECO:0000313" key="2">
    <source>
        <dbReference type="EMBL" id="GEB82294.1"/>
    </source>
</evidence>
<organism evidence="2 3">
    <name type="scientific">Acetobacter orleanensis</name>
    <dbReference type="NCBI Taxonomy" id="104099"/>
    <lineage>
        <taxon>Bacteria</taxon>
        <taxon>Pseudomonadati</taxon>
        <taxon>Pseudomonadota</taxon>
        <taxon>Alphaproteobacteria</taxon>
        <taxon>Acetobacterales</taxon>
        <taxon>Acetobacteraceae</taxon>
        <taxon>Acetobacter</taxon>
    </lineage>
</organism>
<proteinExistence type="predicted"/>
<keyword evidence="3" id="KW-1185">Reference proteome</keyword>
<reference evidence="2 3" key="1">
    <citation type="submission" date="2019-06" db="EMBL/GenBank/DDBJ databases">
        <title>Whole genome shotgun sequence of Acetobacter orleanensis NBRC 13752.</title>
        <authorList>
            <person name="Hosoyama A."/>
            <person name="Uohara A."/>
            <person name="Ohji S."/>
            <person name="Ichikawa N."/>
        </authorList>
    </citation>
    <scope>NUCLEOTIDE SEQUENCE [LARGE SCALE GENOMIC DNA]</scope>
    <source>
        <strain evidence="2 3">NBRC 13752</strain>
    </source>
</reference>
<protein>
    <submittedName>
        <fullName evidence="2">Uncharacterized protein</fullName>
    </submittedName>
</protein>
<dbReference type="Proteomes" id="UP000317617">
    <property type="component" value="Unassembled WGS sequence"/>
</dbReference>
<accession>A0A4Y3TKL2</accession>
<dbReference type="EMBL" id="BJMU01000002">
    <property type="protein sequence ID" value="GEB82294.1"/>
    <property type="molecule type" value="Genomic_DNA"/>
</dbReference>
<sequence>MLLKKSPPRTSTTHTTLKRAILLPKRKQRTNPLPKRPLRRTADVRIIILTMRVPAKRTMPQGRPLMGPLSAKLQPLPPVLLPEPQQVPQPTSPCRRQPPQRPQNHRKAL</sequence>
<evidence type="ECO:0000256" key="1">
    <source>
        <dbReference type="SAM" id="MobiDB-lite"/>
    </source>
</evidence>
<feature type="region of interest" description="Disordered" evidence="1">
    <location>
        <begin position="1"/>
        <end position="39"/>
    </location>
</feature>
<feature type="compositionally biased region" description="Pro residues" evidence="1">
    <location>
        <begin position="75"/>
        <end position="91"/>
    </location>
</feature>
<gene>
    <name evidence="2" type="ORF">AOR01nite_07710</name>
</gene>
<feature type="region of interest" description="Disordered" evidence="1">
    <location>
        <begin position="58"/>
        <end position="109"/>
    </location>
</feature>
<evidence type="ECO:0000313" key="3">
    <source>
        <dbReference type="Proteomes" id="UP000317617"/>
    </source>
</evidence>